<evidence type="ECO:0000256" key="5">
    <source>
        <dbReference type="PROSITE-ProRule" id="PRU01248"/>
    </source>
</evidence>
<evidence type="ECO:0000256" key="3">
    <source>
        <dbReference type="ARBA" id="ARBA00023125"/>
    </source>
</evidence>
<accession>A0ABY9EHV1</accession>
<keyword evidence="4" id="KW-0233">DNA recombination</keyword>
<dbReference type="Gene3D" id="3.30.160.390">
    <property type="entry name" value="Integrase, DNA-binding domain"/>
    <property type="match status" value="1"/>
</dbReference>
<dbReference type="RefSeq" id="WP_301416872.1">
    <property type="nucleotide sequence ID" value="NZ_CP098023.1"/>
</dbReference>
<evidence type="ECO:0000259" key="6">
    <source>
        <dbReference type="PROSITE" id="PS51898"/>
    </source>
</evidence>
<dbReference type="Gene3D" id="1.10.150.130">
    <property type="match status" value="1"/>
</dbReference>
<evidence type="ECO:0000256" key="2">
    <source>
        <dbReference type="ARBA" id="ARBA00022908"/>
    </source>
</evidence>
<dbReference type="Proteomes" id="UP001321520">
    <property type="component" value="Chromosome"/>
</dbReference>
<dbReference type="Pfam" id="PF00589">
    <property type="entry name" value="Phage_integrase"/>
    <property type="match status" value="1"/>
</dbReference>
<dbReference type="InterPro" id="IPR053876">
    <property type="entry name" value="Phage_int_M"/>
</dbReference>
<feature type="domain" description="Tyr recombinase" evidence="6">
    <location>
        <begin position="202"/>
        <end position="389"/>
    </location>
</feature>
<dbReference type="Pfam" id="PF22022">
    <property type="entry name" value="Phage_int_M"/>
    <property type="match status" value="1"/>
</dbReference>
<dbReference type="PROSITE" id="PS51898">
    <property type="entry name" value="TYR_RECOMBINASE"/>
    <property type="match status" value="1"/>
</dbReference>
<dbReference type="InterPro" id="IPR002104">
    <property type="entry name" value="Integrase_catalytic"/>
</dbReference>
<dbReference type="InterPro" id="IPR013762">
    <property type="entry name" value="Integrase-like_cat_sf"/>
</dbReference>
<feature type="domain" description="Core-binding (CB)" evidence="7">
    <location>
        <begin position="98"/>
        <end position="179"/>
    </location>
</feature>
<evidence type="ECO:0000259" key="7">
    <source>
        <dbReference type="PROSITE" id="PS51900"/>
    </source>
</evidence>
<name>A0ABY9EHV1_9GAMM</name>
<dbReference type="EMBL" id="CP098023">
    <property type="protein sequence ID" value="WKD50511.1"/>
    <property type="molecule type" value="Genomic_DNA"/>
</dbReference>
<dbReference type="InterPro" id="IPR038488">
    <property type="entry name" value="Integrase_DNA-bd_sf"/>
</dbReference>
<evidence type="ECO:0000256" key="1">
    <source>
        <dbReference type="ARBA" id="ARBA00008857"/>
    </source>
</evidence>
<dbReference type="PANTHER" id="PTHR30629:SF9">
    <property type="entry name" value="PROTEIN INTB-RELATED"/>
    <property type="match status" value="1"/>
</dbReference>
<comment type="similarity">
    <text evidence="1">Belongs to the 'phage' integrase family.</text>
</comment>
<dbReference type="PANTHER" id="PTHR30629">
    <property type="entry name" value="PROPHAGE INTEGRASE"/>
    <property type="match status" value="1"/>
</dbReference>
<evidence type="ECO:0000256" key="4">
    <source>
        <dbReference type="ARBA" id="ARBA00023172"/>
    </source>
</evidence>
<dbReference type="InterPro" id="IPR010998">
    <property type="entry name" value="Integrase_recombinase_N"/>
</dbReference>
<reference evidence="8 9" key="1">
    <citation type="submission" date="2022-05" db="EMBL/GenBank/DDBJ databases">
        <title>Microbulbifer sp. nov., isolated from sponge.</title>
        <authorList>
            <person name="Gao L."/>
        </authorList>
    </citation>
    <scope>NUCLEOTIDE SEQUENCE [LARGE SCALE GENOMIC DNA]</scope>
    <source>
        <strain evidence="8 9">MI-G</strain>
    </source>
</reference>
<proteinExistence type="inferred from homology"/>
<dbReference type="InterPro" id="IPR011010">
    <property type="entry name" value="DNA_brk_join_enz"/>
</dbReference>
<organism evidence="8 9">
    <name type="scientific">Microbulbifer spongiae</name>
    <dbReference type="NCBI Taxonomy" id="2944933"/>
    <lineage>
        <taxon>Bacteria</taxon>
        <taxon>Pseudomonadati</taxon>
        <taxon>Pseudomonadota</taxon>
        <taxon>Gammaproteobacteria</taxon>
        <taxon>Cellvibrionales</taxon>
        <taxon>Microbulbiferaceae</taxon>
        <taxon>Microbulbifer</taxon>
    </lineage>
</organism>
<keyword evidence="3 5" id="KW-0238">DNA-binding</keyword>
<dbReference type="SUPFAM" id="SSF56349">
    <property type="entry name" value="DNA breaking-rejoining enzymes"/>
    <property type="match status" value="1"/>
</dbReference>
<keyword evidence="2" id="KW-0229">DNA integration</keyword>
<dbReference type="Gene3D" id="1.10.443.10">
    <property type="entry name" value="Intergrase catalytic core"/>
    <property type="match status" value="1"/>
</dbReference>
<protein>
    <submittedName>
        <fullName evidence="8">Tyrosine-type recombinase/integrase</fullName>
    </submittedName>
</protein>
<dbReference type="CDD" id="cd00801">
    <property type="entry name" value="INT_P4_C"/>
    <property type="match status" value="1"/>
</dbReference>
<keyword evidence="9" id="KW-1185">Reference proteome</keyword>
<dbReference type="PROSITE" id="PS51900">
    <property type="entry name" value="CB"/>
    <property type="match status" value="1"/>
</dbReference>
<dbReference type="InterPro" id="IPR044068">
    <property type="entry name" value="CB"/>
</dbReference>
<dbReference type="Pfam" id="PF13356">
    <property type="entry name" value="Arm-DNA-bind_3"/>
    <property type="match status" value="1"/>
</dbReference>
<dbReference type="InterPro" id="IPR025166">
    <property type="entry name" value="Integrase_DNA_bind_dom"/>
</dbReference>
<evidence type="ECO:0000313" key="8">
    <source>
        <dbReference type="EMBL" id="WKD50511.1"/>
    </source>
</evidence>
<evidence type="ECO:0000313" key="9">
    <source>
        <dbReference type="Proteomes" id="UP001321520"/>
    </source>
</evidence>
<gene>
    <name evidence="8" type="ORF">M8T91_03505</name>
</gene>
<dbReference type="InterPro" id="IPR050808">
    <property type="entry name" value="Phage_Integrase"/>
</dbReference>
<sequence>MPLTDTQIKQAKPGNKDQWLTDGHGLRLLIKSSGARYWRLKYRFQGKQKTLAVGVYPLVSLKQARQKVAEAKQLLAEGTDPGEQRKHEKRKALIAAGRCFSTLAKEWWHHQKGTWTEDHAGRVWTRLKDNVFPLIGEQPLAEITPQEVIAIVHSVESRDALDVARRVLQDVRRVFRYAVQTGRIANNPASELSDVLKGRKISHRNSLTREELPAFLQELDIYQERGRTLTKLAIQLLILTFVRPGELRGARWEEVEFESALWRIPGERMKMGTDHIVPLSSQALAVLEELKPISGQYSLLFPSERERARPMSDNTMRRAIFKMGWDGTQEGKTKANPHGFRATASSILNETGFNPDAIERQLSHMERNGVRAAYTHHARYMDERKEMMQWWANYLDQMRSGGKVIPIFSQPR</sequence>